<evidence type="ECO:0000313" key="1">
    <source>
        <dbReference type="EMBL" id="AUX27279.1"/>
    </source>
</evidence>
<reference evidence="1 2" key="1">
    <citation type="submission" date="2015-09" db="EMBL/GenBank/DDBJ databases">
        <title>Sorangium comparison.</title>
        <authorList>
            <person name="Zaburannyi N."/>
            <person name="Bunk B."/>
            <person name="Overmann J."/>
            <person name="Mueller R."/>
        </authorList>
    </citation>
    <scope>NUCLEOTIDE SEQUENCE [LARGE SCALE GENOMIC DNA]</scope>
    <source>
        <strain evidence="1 2">So ceGT47</strain>
    </source>
</reference>
<gene>
    <name evidence="1" type="ORF">SOCEGT47_078630</name>
</gene>
<accession>A0A4P2QCA7</accession>
<dbReference type="EMBL" id="CP012670">
    <property type="protein sequence ID" value="AUX27279.1"/>
    <property type="molecule type" value="Genomic_DNA"/>
</dbReference>
<sequence>MLDASFIPALAEGVEWREHAKGVVINPMMALNDTAATIFRLIDGERTVGAIAGEIARQYDAPADEVLPDTIHFIEQLIDKKIVRPHE</sequence>
<dbReference type="Gene3D" id="1.10.10.1150">
    <property type="entry name" value="Coenzyme PQQ synthesis protein D (PqqD)"/>
    <property type="match status" value="1"/>
</dbReference>
<protein>
    <recommendedName>
        <fullName evidence="3">Pyrroloquinoline quinone biosynthesis protein PqqD</fullName>
    </recommendedName>
</protein>
<dbReference type="RefSeq" id="WP_165373573.1">
    <property type="nucleotide sequence ID" value="NZ_CP012670.1"/>
</dbReference>
<evidence type="ECO:0008006" key="3">
    <source>
        <dbReference type="Google" id="ProtNLM"/>
    </source>
</evidence>
<proteinExistence type="predicted"/>
<organism evidence="1 2">
    <name type="scientific">Sorangium cellulosum</name>
    <name type="common">Polyangium cellulosum</name>
    <dbReference type="NCBI Taxonomy" id="56"/>
    <lineage>
        <taxon>Bacteria</taxon>
        <taxon>Pseudomonadati</taxon>
        <taxon>Myxococcota</taxon>
        <taxon>Polyangia</taxon>
        <taxon>Polyangiales</taxon>
        <taxon>Polyangiaceae</taxon>
        <taxon>Sorangium</taxon>
    </lineage>
</organism>
<dbReference type="InterPro" id="IPR041881">
    <property type="entry name" value="PqqD_sf"/>
</dbReference>
<dbReference type="InterPro" id="IPR008792">
    <property type="entry name" value="PQQD"/>
</dbReference>
<dbReference type="Proteomes" id="UP000295781">
    <property type="component" value="Chromosome"/>
</dbReference>
<name>A0A4P2QCA7_SORCE</name>
<dbReference type="AlphaFoldDB" id="A0A4P2QCA7"/>
<dbReference type="Pfam" id="PF05402">
    <property type="entry name" value="PqqD"/>
    <property type="match status" value="1"/>
</dbReference>
<evidence type="ECO:0000313" key="2">
    <source>
        <dbReference type="Proteomes" id="UP000295781"/>
    </source>
</evidence>